<dbReference type="PANTHER" id="PTHR33495">
    <property type="entry name" value="ANTI-SIGMA FACTOR ANTAGONIST TM_1081-RELATED-RELATED"/>
    <property type="match status" value="1"/>
</dbReference>
<proteinExistence type="inferred from homology"/>
<dbReference type="EMBL" id="CTRP01000003">
    <property type="protein sequence ID" value="CQR70208.1"/>
    <property type="molecule type" value="Genomic_DNA"/>
</dbReference>
<dbReference type="Gene3D" id="3.30.750.24">
    <property type="entry name" value="STAS domain"/>
    <property type="match status" value="1"/>
</dbReference>
<sequence>MKHMLTINGNHASVSLDGKIYAHDAGIIRDELLAAIEGGVTDISMELSRLEYIDSSGLGVLVTVHKRTLDKNGKLVLKGVQGMAAEILKRTRLDKVLHIE</sequence>
<organism evidence="4 5">
    <name type="scientific">Sporomusa ovata</name>
    <dbReference type="NCBI Taxonomy" id="2378"/>
    <lineage>
        <taxon>Bacteria</taxon>
        <taxon>Bacillati</taxon>
        <taxon>Bacillota</taxon>
        <taxon>Negativicutes</taxon>
        <taxon>Selenomonadales</taxon>
        <taxon>Sporomusaceae</taxon>
        <taxon>Sporomusa</taxon>
    </lineage>
</organism>
<dbReference type="InterPro" id="IPR036513">
    <property type="entry name" value="STAS_dom_sf"/>
</dbReference>
<evidence type="ECO:0000256" key="1">
    <source>
        <dbReference type="ARBA" id="ARBA00009013"/>
    </source>
</evidence>
<keyword evidence="5" id="KW-1185">Reference proteome</keyword>
<evidence type="ECO:0000313" key="4">
    <source>
        <dbReference type="EMBL" id="CQR70208.1"/>
    </source>
</evidence>
<dbReference type="AlphaFoldDB" id="A0A0U1KS06"/>
<protein>
    <recommendedName>
        <fullName evidence="2">Anti-sigma factor antagonist</fullName>
    </recommendedName>
</protein>
<dbReference type="InterPro" id="IPR002645">
    <property type="entry name" value="STAS_dom"/>
</dbReference>
<gene>
    <name evidence="4" type="ORF">SpAn4DRAFT_1177</name>
</gene>
<dbReference type="RefSeq" id="WP_021168950.1">
    <property type="nucleotide sequence ID" value="NZ_CTRP01000003.1"/>
</dbReference>
<evidence type="ECO:0000256" key="2">
    <source>
        <dbReference type="RuleBase" id="RU003749"/>
    </source>
</evidence>
<feature type="domain" description="STAS" evidence="3">
    <location>
        <begin position="14"/>
        <end position="100"/>
    </location>
</feature>
<dbReference type="InterPro" id="IPR003658">
    <property type="entry name" value="Anti-sigma_ant"/>
</dbReference>
<dbReference type="NCBIfam" id="TIGR00377">
    <property type="entry name" value="ant_ant_sig"/>
    <property type="match status" value="1"/>
</dbReference>
<evidence type="ECO:0000259" key="3">
    <source>
        <dbReference type="PROSITE" id="PS50801"/>
    </source>
</evidence>
<dbReference type="Proteomes" id="UP000049855">
    <property type="component" value="Unassembled WGS sequence"/>
</dbReference>
<dbReference type="GO" id="GO:0043856">
    <property type="term" value="F:anti-sigma factor antagonist activity"/>
    <property type="evidence" value="ECO:0007669"/>
    <property type="project" value="InterPro"/>
</dbReference>
<comment type="similarity">
    <text evidence="1 2">Belongs to the anti-sigma-factor antagonist family.</text>
</comment>
<reference evidence="5" key="1">
    <citation type="submission" date="2015-03" db="EMBL/GenBank/DDBJ databases">
        <authorList>
            <person name="Nijsse Bart"/>
        </authorList>
    </citation>
    <scope>NUCLEOTIDE SEQUENCE [LARGE SCALE GENOMIC DNA]</scope>
</reference>
<dbReference type="PROSITE" id="PS50801">
    <property type="entry name" value="STAS"/>
    <property type="match status" value="1"/>
</dbReference>
<dbReference type="PANTHER" id="PTHR33495:SF2">
    <property type="entry name" value="ANTI-SIGMA FACTOR ANTAGONIST TM_1081-RELATED"/>
    <property type="match status" value="1"/>
</dbReference>
<name>A0A0U1KS06_9FIRM</name>
<dbReference type="SUPFAM" id="SSF52091">
    <property type="entry name" value="SpoIIaa-like"/>
    <property type="match status" value="1"/>
</dbReference>
<dbReference type="Pfam" id="PF01740">
    <property type="entry name" value="STAS"/>
    <property type="match status" value="1"/>
</dbReference>
<evidence type="ECO:0000313" key="5">
    <source>
        <dbReference type="Proteomes" id="UP000049855"/>
    </source>
</evidence>
<accession>A0A0U1KS06</accession>
<dbReference type="CDD" id="cd07043">
    <property type="entry name" value="STAS_anti-anti-sigma_factors"/>
    <property type="match status" value="1"/>
</dbReference>